<sequence length="568" mass="62013">MNEFKQRPVLGLIAQSVALVAALLVLVVSVLLIADHVRLLQMDPLNDPTLLELRDQLANTTDGSEAVVEQIRTYDFYARRAFFGNQEQRRAGGALLLVGALVCFAALKLSKHWKPRLPTVGKPDTPSHWEMNNLFRQLMAGTAVFLVALSLFLAFAVQSDLAMVLEQSVEQAEMPAPHVAQASLPVPAEELKSNWPALRGPGGLGVAHFTSAPVSWDVESGDGVLWKSEIPVFGFNSPIVWGNRVFMSGADEEGQEVFCFDADTGEELWLKTIVSTVELPEVSEDTGHAAPTMATDGTRVFAIFASGELAALDLDGNLVWQKNLGVPENPYGMGSSLLSDGQRLFVQYDHEELQKVMAFDCATGKPAWQTARHHISWSTPALIETEAGPQLILNDEENVTAYDPATGKQLWTVTCLGGEVAPSPAFNGKDIVFVANEYAQASALKLNGGTPEILWQYDEYLPEISSPVAGSNLFFISTSAGDMICLDAATGDVKWEQEFDDGFSSSPVLVGDRIYSIDLGGIVYIMEATDEYKEIARIEMGEAVYATPAFMDNRIYIRGEEYLYCIGK</sequence>
<dbReference type="RefSeq" id="WP_136063189.1">
    <property type="nucleotide sequence ID" value="NZ_CAAHFH010000002.1"/>
</dbReference>
<keyword evidence="1" id="KW-1133">Transmembrane helix</keyword>
<dbReference type="InterPro" id="IPR002372">
    <property type="entry name" value="PQQ_rpt_dom"/>
</dbReference>
<dbReference type="InterPro" id="IPR018391">
    <property type="entry name" value="PQQ_b-propeller_rpt"/>
</dbReference>
<gene>
    <name evidence="3" type="primary">bamB_2</name>
    <name evidence="3" type="ORF">SCARR_03825</name>
</gene>
<dbReference type="InterPro" id="IPR015943">
    <property type="entry name" value="WD40/YVTN_repeat-like_dom_sf"/>
</dbReference>
<evidence type="ECO:0000259" key="2">
    <source>
        <dbReference type="Pfam" id="PF13360"/>
    </source>
</evidence>
<dbReference type="InterPro" id="IPR011047">
    <property type="entry name" value="Quinoprotein_ADH-like_sf"/>
</dbReference>
<proteinExistence type="predicted"/>
<accession>A0A6C2UN94</accession>
<protein>
    <submittedName>
        <fullName evidence="3">Outer membrane protein assembly factor BamB</fullName>
    </submittedName>
</protein>
<dbReference type="SUPFAM" id="SSF50998">
    <property type="entry name" value="Quinoprotein alcohol dehydrogenase-like"/>
    <property type="match status" value="1"/>
</dbReference>
<evidence type="ECO:0000313" key="4">
    <source>
        <dbReference type="Proteomes" id="UP000346198"/>
    </source>
</evidence>
<feature type="domain" description="Pyrrolo-quinoline quinone repeat" evidence="2">
    <location>
        <begin position="214"/>
        <end position="327"/>
    </location>
</feature>
<organism evidence="3 4">
    <name type="scientific">Pontiella sulfatireligans</name>
    <dbReference type="NCBI Taxonomy" id="2750658"/>
    <lineage>
        <taxon>Bacteria</taxon>
        <taxon>Pseudomonadati</taxon>
        <taxon>Kiritimatiellota</taxon>
        <taxon>Kiritimatiellia</taxon>
        <taxon>Kiritimatiellales</taxon>
        <taxon>Pontiellaceae</taxon>
        <taxon>Pontiella</taxon>
    </lineage>
</organism>
<feature type="transmembrane region" description="Helical" evidence="1">
    <location>
        <begin position="12"/>
        <end position="34"/>
    </location>
</feature>
<dbReference type="Pfam" id="PF13360">
    <property type="entry name" value="PQQ_2"/>
    <property type="match status" value="2"/>
</dbReference>
<evidence type="ECO:0000256" key="1">
    <source>
        <dbReference type="SAM" id="Phobius"/>
    </source>
</evidence>
<dbReference type="PANTHER" id="PTHR34512">
    <property type="entry name" value="CELL SURFACE PROTEIN"/>
    <property type="match status" value="1"/>
</dbReference>
<dbReference type="EMBL" id="CAAHFH010000002">
    <property type="protein sequence ID" value="VGO21750.1"/>
    <property type="molecule type" value="Genomic_DNA"/>
</dbReference>
<dbReference type="AlphaFoldDB" id="A0A6C2UN94"/>
<keyword evidence="1" id="KW-0472">Membrane</keyword>
<keyword evidence="1" id="KW-0812">Transmembrane</keyword>
<feature type="transmembrane region" description="Helical" evidence="1">
    <location>
        <begin position="138"/>
        <end position="157"/>
    </location>
</feature>
<dbReference type="SMART" id="SM00564">
    <property type="entry name" value="PQQ"/>
    <property type="match status" value="4"/>
</dbReference>
<reference evidence="3 4" key="1">
    <citation type="submission" date="2019-04" db="EMBL/GenBank/DDBJ databases">
        <authorList>
            <person name="Van Vliet M D."/>
        </authorList>
    </citation>
    <scope>NUCLEOTIDE SEQUENCE [LARGE SCALE GENOMIC DNA]</scope>
    <source>
        <strain evidence="3 4">F21</strain>
    </source>
</reference>
<dbReference type="PANTHER" id="PTHR34512:SF30">
    <property type="entry name" value="OUTER MEMBRANE PROTEIN ASSEMBLY FACTOR BAMB"/>
    <property type="match status" value="1"/>
</dbReference>
<keyword evidence="4" id="KW-1185">Reference proteome</keyword>
<dbReference type="Proteomes" id="UP000346198">
    <property type="component" value="Unassembled WGS sequence"/>
</dbReference>
<evidence type="ECO:0000313" key="3">
    <source>
        <dbReference type="EMBL" id="VGO21750.1"/>
    </source>
</evidence>
<name>A0A6C2UN94_9BACT</name>
<feature type="transmembrane region" description="Helical" evidence="1">
    <location>
        <begin position="91"/>
        <end position="109"/>
    </location>
</feature>
<dbReference type="Gene3D" id="2.130.10.10">
    <property type="entry name" value="YVTN repeat-like/Quinoprotein amine dehydrogenase"/>
    <property type="match status" value="2"/>
</dbReference>
<feature type="domain" description="Pyrrolo-quinoline quinone repeat" evidence="2">
    <location>
        <begin position="355"/>
        <end position="462"/>
    </location>
</feature>